<keyword evidence="7 11" id="KW-0812">Transmembrane</keyword>
<evidence type="ECO:0000256" key="6">
    <source>
        <dbReference type="ARBA" id="ARBA00022679"/>
    </source>
</evidence>
<comment type="subcellular location">
    <subcellularLocation>
        <location evidence="1 11">Endoplasmic reticulum membrane</location>
        <topology evidence="1 11">Multi-pass membrane protein</topology>
    </subcellularLocation>
</comment>
<comment type="similarity">
    <text evidence="3 11">Belongs to the PIGV family.</text>
</comment>
<proteinExistence type="inferred from homology"/>
<evidence type="ECO:0000256" key="9">
    <source>
        <dbReference type="ARBA" id="ARBA00022989"/>
    </source>
</evidence>
<dbReference type="GO" id="GO:0000009">
    <property type="term" value="F:alpha-1,6-mannosyltransferase activity"/>
    <property type="evidence" value="ECO:0007669"/>
    <property type="project" value="InterPro"/>
</dbReference>
<reference evidence="12" key="1">
    <citation type="submission" date="2022-07" db="EMBL/GenBank/DDBJ databases">
        <title>Evaluation of T. orientalis genome assembly methods using nanopore sequencing and analysis of variation between genomes.</title>
        <authorList>
            <person name="Yam J."/>
            <person name="Micallef M.L."/>
            <person name="Liu M."/>
            <person name="Djordjevic S.P."/>
            <person name="Bogema D.R."/>
            <person name="Jenkins C."/>
        </authorList>
    </citation>
    <scope>NUCLEOTIDE SEQUENCE</scope>
    <source>
        <strain evidence="12">Fish Creek</strain>
    </source>
</reference>
<feature type="transmembrane region" description="Helical" evidence="11">
    <location>
        <begin position="12"/>
        <end position="31"/>
    </location>
</feature>
<dbReference type="GO" id="GO:0004376">
    <property type="term" value="F:GPI mannosyltransferase activity"/>
    <property type="evidence" value="ECO:0007669"/>
    <property type="project" value="InterPro"/>
</dbReference>
<comment type="pathway">
    <text evidence="2 11">Glycolipid biosynthesis; glycosylphosphatidylinositol-anchor biosynthesis.</text>
</comment>
<dbReference type="GO" id="GO:0005789">
    <property type="term" value="C:endoplasmic reticulum membrane"/>
    <property type="evidence" value="ECO:0007669"/>
    <property type="project" value="UniProtKB-SubCell"/>
</dbReference>
<keyword evidence="6 11" id="KW-0808">Transferase</keyword>
<dbReference type="PANTHER" id="PTHR12468:SF2">
    <property type="entry name" value="GPI MANNOSYLTRANSFERASE 2"/>
    <property type="match status" value="1"/>
</dbReference>
<evidence type="ECO:0000256" key="1">
    <source>
        <dbReference type="ARBA" id="ARBA00004477"/>
    </source>
</evidence>
<dbReference type="InterPro" id="IPR007315">
    <property type="entry name" value="PIG-V/Gpi18"/>
</dbReference>
<dbReference type="Pfam" id="PF04188">
    <property type="entry name" value="Mannosyl_trans2"/>
    <property type="match status" value="1"/>
</dbReference>
<keyword evidence="9 11" id="KW-1133">Transmembrane helix</keyword>
<evidence type="ECO:0000256" key="3">
    <source>
        <dbReference type="ARBA" id="ARBA00008698"/>
    </source>
</evidence>
<evidence type="ECO:0000256" key="7">
    <source>
        <dbReference type="ARBA" id="ARBA00022692"/>
    </source>
</evidence>
<protein>
    <recommendedName>
        <fullName evidence="11">GPI mannosyltransferase 2</fullName>
        <ecNumber evidence="11">2.4.1.-</ecNumber>
    </recommendedName>
</protein>
<evidence type="ECO:0000256" key="2">
    <source>
        <dbReference type="ARBA" id="ARBA00004687"/>
    </source>
</evidence>
<dbReference type="GO" id="GO:0006506">
    <property type="term" value="P:GPI anchor biosynthetic process"/>
    <property type="evidence" value="ECO:0007669"/>
    <property type="project" value="UniProtKB-KW"/>
</dbReference>
<evidence type="ECO:0000256" key="10">
    <source>
        <dbReference type="ARBA" id="ARBA00023136"/>
    </source>
</evidence>
<name>A0A976M7C0_THEOR</name>
<evidence type="ECO:0000313" key="13">
    <source>
        <dbReference type="Proteomes" id="UP000244803"/>
    </source>
</evidence>
<evidence type="ECO:0000256" key="8">
    <source>
        <dbReference type="ARBA" id="ARBA00022824"/>
    </source>
</evidence>
<dbReference type="PANTHER" id="PTHR12468">
    <property type="entry name" value="GPI MANNOSYLTRANSFERASE 2"/>
    <property type="match status" value="1"/>
</dbReference>
<evidence type="ECO:0000313" key="12">
    <source>
        <dbReference type="EMBL" id="UKJ89027.1"/>
    </source>
</evidence>
<dbReference type="AlphaFoldDB" id="A0A976M7C0"/>
<dbReference type="Proteomes" id="UP000244803">
    <property type="component" value="Chromosome 3"/>
</dbReference>
<evidence type="ECO:0000256" key="11">
    <source>
        <dbReference type="RuleBase" id="RU363112"/>
    </source>
</evidence>
<comment type="caution">
    <text evidence="11">Lacks conserved residue(s) required for the propagation of feature annotation.</text>
</comment>
<gene>
    <name evidence="12" type="ORF">MACJ_002273</name>
</gene>
<keyword evidence="8 11" id="KW-0256">Endoplasmic reticulum</keyword>
<keyword evidence="5 11" id="KW-0328">Glycosyltransferase</keyword>
<keyword evidence="10 11" id="KW-0472">Membrane</keyword>
<accession>A0A976M7C0</accession>
<keyword evidence="4 11" id="KW-0337">GPI-anchor biosynthesis</keyword>
<dbReference type="OrthoDB" id="10252502at2759"/>
<dbReference type="EC" id="2.4.1.-" evidence="11"/>
<comment type="function">
    <text evidence="11">Mannosyltransferase involved in glycosylphosphatidylinositol-anchor biosynthesis.</text>
</comment>
<evidence type="ECO:0000256" key="4">
    <source>
        <dbReference type="ARBA" id="ARBA00022502"/>
    </source>
</evidence>
<sequence length="286" mass="33484">MPKLRKSSGIMRVVLTCVVLRAILVTYTLYISNFPKLSVPKYQYNLNLIDLNGLNEHDDVHGKDLHLVKSRPYLKGEYKFPVTTFFGFFKNSGKDSDGGHEFEKLNRSWLKLIPFTSWDAERNFKSLFDKLDDDYERPWCNWSLPSVYKYVQKRYWGVKLFYSFSSVENAVHLLYTLPTIVVIIMYIYQASVEYYAQCKEALSGTTGYTRRSGVGKFKKLMAVYNALNTCEFWQSLCLIQYLLQFSIIINNIYSNNHRAMYTALFVYHIILCFVGIILFSNFIGWT</sequence>
<feature type="transmembrane region" description="Helical" evidence="11">
    <location>
        <begin position="265"/>
        <end position="285"/>
    </location>
</feature>
<evidence type="ECO:0000256" key="5">
    <source>
        <dbReference type="ARBA" id="ARBA00022676"/>
    </source>
</evidence>
<dbReference type="EMBL" id="CP056066">
    <property type="protein sequence ID" value="UKJ89027.1"/>
    <property type="molecule type" value="Genomic_DNA"/>
</dbReference>
<organism evidence="12 13">
    <name type="scientific">Theileria orientalis</name>
    <dbReference type="NCBI Taxonomy" id="68886"/>
    <lineage>
        <taxon>Eukaryota</taxon>
        <taxon>Sar</taxon>
        <taxon>Alveolata</taxon>
        <taxon>Apicomplexa</taxon>
        <taxon>Aconoidasida</taxon>
        <taxon>Piroplasmida</taxon>
        <taxon>Theileriidae</taxon>
        <taxon>Theileria</taxon>
    </lineage>
</organism>